<evidence type="ECO:0000313" key="2">
    <source>
        <dbReference type="Proteomes" id="UP000177625"/>
    </source>
</evidence>
<reference evidence="2" key="1">
    <citation type="submission" date="2016-03" db="EMBL/GenBank/DDBJ databases">
        <authorList>
            <person name="Guldener U."/>
        </authorList>
    </citation>
    <scope>NUCLEOTIDE SEQUENCE [LARGE SCALE GENOMIC DNA]</scope>
</reference>
<accession>A0A1E1MW74</accession>
<proteinExistence type="predicted"/>
<name>A0A1E1MW74_RHYSE</name>
<protein>
    <submittedName>
        <fullName evidence="1">Uncharacterized protein</fullName>
    </submittedName>
</protein>
<gene>
    <name evidence="1" type="ORF">RSE6_14836</name>
</gene>
<dbReference type="AlphaFoldDB" id="A0A1E1MW74"/>
<evidence type="ECO:0000313" key="1">
    <source>
        <dbReference type="EMBL" id="CZT53341.1"/>
    </source>
</evidence>
<keyword evidence="2" id="KW-1185">Reference proteome</keyword>
<sequence>MNIYPVPHVPDSLWIVQKSPRYLPEFNTLLPEEQITLSIVRTLLPEVAETTGAHAANELIDMRQIIKERMSAS</sequence>
<dbReference type="Proteomes" id="UP000177625">
    <property type="component" value="Unassembled WGS sequence"/>
</dbReference>
<organism evidence="1 2">
    <name type="scientific">Rhynchosporium secalis</name>
    <name type="common">Barley scald fungus</name>
    <dbReference type="NCBI Taxonomy" id="38038"/>
    <lineage>
        <taxon>Eukaryota</taxon>
        <taxon>Fungi</taxon>
        <taxon>Dikarya</taxon>
        <taxon>Ascomycota</taxon>
        <taxon>Pezizomycotina</taxon>
        <taxon>Leotiomycetes</taxon>
        <taxon>Helotiales</taxon>
        <taxon>Ploettnerulaceae</taxon>
        <taxon>Rhynchosporium</taxon>
    </lineage>
</organism>
<dbReference type="EMBL" id="FJVC01000724">
    <property type="protein sequence ID" value="CZT53341.1"/>
    <property type="molecule type" value="Genomic_DNA"/>
</dbReference>